<accession>A0A0N0CVM5</accession>
<comment type="caution">
    <text evidence="7">The sequence shown here is derived from an EMBL/GenBank/DDBJ whole genome shotgun (WGS) entry which is preliminary data.</text>
</comment>
<dbReference type="Pfam" id="PF00902">
    <property type="entry name" value="TatC"/>
    <property type="match status" value="1"/>
</dbReference>
<dbReference type="OrthoDB" id="9777044at2"/>
<evidence type="ECO:0000256" key="4">
    <source>
        <dbReference type="ARBA" id="ARBA00023136"/>
    </source>
</evidence>
<reference evidence="7 8" key="1">
    <citation type="submission" date="2015-07" db="EMBL/GenBank/DDBJ databases">
        <title>Genome sequencing project for genomic taxonomy and phylogenomics of Bacillus-like bacteria.</title>
        <authorList>
            <person name="Liu B."/>
            <person name="Wang J."/>
            <person name="Zhu Y."/>
            <person name="Liu G."/>
            <person name="Chen Q."/>
            <person name="Chen Z."/>
            <person name="Che J."/>
            <person name="Ge C."/>
            <person name="Shi H."/>
            <person name="Pan Z."/>
            <person name="Liu X."/>
        </authorList>
    </citation>
    <scope>NUCLEOTIDE SEQUENCE [LARGE SCALE GENOMIC DNA]</scope>
    <source>
        <strain evidence="7 8">DSM 54</strain>
    </source>
</reference>
<dbReference type="RefSeq" id="WP_053995286.1">
    <property type="nucleotide sequence ID" value="NZ_CP065643.1"/>
</dbReference>
<keyword evidence="6" id="KW-0175">Coiled coil</keyword>
<comment type="similarity">
    <text evidence="5">Belongs to the TatC family.</text>
</comment>
<gene>
    <name evidence="5" type="primary">tatC</name>
    <name evidence="7" type="ORF">ADM90_12250</name>
</gene>
<keyword evidence="3 5" id="KW-1133">Transmembrane helix</keyword>
<evidence type="ECO:0000313" key="7">
    <source>
        <dbReference type="EMBL" id="KOY81694.1"/>
    </source>
</evidence>
<dbReference type="PATRIC" id="fig|33935.3.peg.3290"/>
<keyword evidence="4 5" id="KW-0472">Membrane</keyword>
<evidence type="ECO:0000256" key="1">
    <source>
        <dbReference type="ARBA" id="ARBA00004141"/>
    </source>
</evidence>
<feature type="transmembrane region" description="Helical" evidence="5">
    <location>
        <begin position="109"/>
        <end position="134"/>
    </location>
</feature>
<comment type="subcellular location">
    <subcellularLocation>
        <location evidence="5">Cell membrane</location>
        <topology evidence="5">Multi-pass membrane protein</topology>
    </subcellularLocation>
    <subcellularLocation>
        <location evidence="1">Membrane</location>
        <topology evidence="1">Multi-pass membrane protein</topology>
    </subcellularLocation>
</comment>
<dbReference type="HAMAP" id="MF_00902">
    <property type="entry name" value="TatC"/>
    <property type="match status" value="1"/>
</dbReference>
<dbReference type="EMBL" id="LGCI01000008">
    <property type="protein sequence ID" value="KOY81694.1"/>
    <property type="molecule type" value="Genomic_DNA"/>
</dbReference>
<dbReference type="GO" id="GO:0009977">
    <property type="term" value="F:proton motive force dependent protein transmembrane transporter activity"/>
    <property type="evidence" value="ECO:0007669"/>
    <property type="project" value="TreeGrafter"/>
</dbReference>
<evidence type="ECO:0000256" key="2">
    <source>
        <dbReference type="ARBA" id="ARBA00022692"/>
    </source>
</evidence>
<dbReference type="NCBIfam" id="TIGR00945">
    <property type="entry name" value="tatC"/>
    <property type="match status" value="1"/>
</dbReference>
<keyword evidence="5" id="KW-0811">Translocation</keyword>
<dbReference type="GO" id="GO:0065002">
    <property type="term" value="P:intracellular protein transmembrane transport"/>
    <property type="evidence" value="ECO:0007669"/>
    <property type="project" value="TreeGrafter"/>
</dbReference>
<dbReference type="Proteomes" id="UP000037977">
    <property type="component" value="Unassembled WGS sequence"/>
</dbReference>
<dbReference type="STRING" id="33935.ADM90_12250"/>
<dbReference type="AlphaFoldDB" id="A0A0N0CVM5"/>
<dbReference type="GO" id="GO:0033281">
    <property type="term" value="C:TAT protein transport complex"/>
    <property type="evidence" value="ECO:0007669"/>
    <property type="project" value="UniProtKB-UniRule"/>
</dbReference>
<evidence type="ECO:0000256" key="6">
    <source>
        <dbReference type="SAM" id="Coils"/>
    </source>
</evidence>
<keyword evidence="5" id="KW-1003">Cell membrane</keyword>
<name>A0A0N0CVM5_9BACI</name>
<comment type="subunit">
    <text evidence="5">Forms a complex with TatA.</text>
</comment>
<feature type="transmembrane region" description="Helical" evidence="5">
    <location>
        <begin position="66"/>
        <end position="88"/>
    </location>
</feature>
<feature type="transmembrane region" description="Helical" evidence="5">
    <location>
        <begin position="192"/>
        <end position="207"/>
    </location>
</feature>
<proteinExistence type="inferred from homology"/>
<dbReference type="PRINTS" id="PR01840">
    <property type="entry name" value="TATCFAMILY"/>
</dbReference>
<evidence type="ECO:0000256" key="5">
    <source>
        <dbReference type="HAMAP-Rule" id="MF_00902"/>
    </source>
</evidence>
<dbReference type="PANTHER" id="PTHR30371:SF0">
    <property type="entry name" value="SEC-INDEPENDENT PROTEIN TRANSLOCASE PROTEIN TATC, CHLOROPLASTIC-RELATED"/>
    <property type="match status" value="1"/>
</dbReference>
<organism evidence="7 8">
    <name type="scientific">Lysinibacillus macroides</name>
    <dbReference type="NCBI Taxonomy" id="33935"/>
    <lineage>
        <taxon>Bacteria</taxon>
        <taxon>Bacillati</taxon>
        <taxon>Bacillota</taxon>
        <taxon>Bacilli</taxon>
        <taxon>Bacillales</taxon>
        <taxon>Bacillaceae</taxon>
        <taxon>Lysinibacillus</taxon>
    </lineage>
</organism>
<keyword evidence="8" id="KW-1185">Reference proteome</keyword>
<keyword evidence="5" id="KW-0813">Transport</keyword>
<dbReference type="GO" id="GO:0043953">
    <property type="term" value="P:protein transport by the Tat complex"/>
    <property type="evidence" value="ECO:0007669"/>
    <property type="project" value="UniProtKB-UniRule"/>
</dbReference>
<evidence type="ECO:0000256" key="3">
    <source>
        <dbReference type="ARBA" id="ARBA00022989"/>
    </source>
</evidence>
<evidence type="ECO:0000313" key="8">
    <source>
        <dbReference type="Proteomes" id="UP000037977"/>
    </source>
</evidence>
<dbReference type="PANTHER" id="PTHR30371">
    <property type="entry name" value="SEC-INDEPENDENT PROTEIN TRANSLOCASE PROTEIN TATC"/>
    <property type="match status" value="1"/>
</dbReference>
<comment type="function">
    <text evidence="5">Part of the twin-arginine translocation (Tat) system that transports large folded proteins containing a characteristic twin-arginine motif in their signal peptide across membranes.</text>
</comment>
<dbReference type="InterPro" id="IPR002033">
    <property type="entry name" value="TatC"/>
</dbReference>
<keyword evidence="5" id="KW-0653">Protein transport</keyword>
<feature type="transmembrane region" description="Helical" evidence="5">
    <location>
        <begin position="154"/>
        <end position="180"/>
    </location>
</feature>
<feature type="transmembrane region" description="Helical" evidence="5">
    <location>
        <begin position="19"/>
        <end position="37"/>
    </location>
</feature>
<comment type="caution">
    <text evidence="5">Lacks conserved residue(s) required for the propagation of feature annotation.</text>
</comment>
<dbReference type="PROSITE" id="PS01218">
    <property type="entry name" value="TATC"/>
    <property type="match status" value="1"/>
</dbReference>
<feature type="coiled-coil region" evidence="6">
    <location>
        <begin position="239"/>
        <end position="274"/>
    </location>
</feature>
<protein>
    <recommendedName>
        <fullName evidence="5">Sec-independent protein translocase protein TatC</fullName>
    </recommendedName>
</protein>
<dbReference type="InterPro" id="IPR019820">
    <property type="entry name" value="Sec-indep_translocase_CS"/>
</dbReference>
<keyword evidence="2 5" id="KW-0812">Transmembrane</keyword>
<sequence length="274" mass="32145">MSANNQTVIEHIEELRKRLYFIVVFFVIAVAGAFFLAEPLIHFLQSSDTAQSFSLNAFKITDSIKIYFQMIFYIALLLTSPIILYQLWAFISPGLYETERRVTLSYIPFTFILFVAGIVFSYFILFPYVLTFMIDLSERLGVKLTIGINEYFSFLFQITIPFGFIFQLPIILLFFARLGVLNPQIMTKNRKYAYFALFVIAAMITPPDLISHLIVTVPMFLLYEFSVWVAKIGYRKYLKSEEMRLKEEQEAEQKRLVEEALEQQRRQIEDLNQQ</sequence>